<protein>
    <recommendedName>
        <fullName evidence="5">YubB ferredoxin-like domain-containing protein</fullName>
    </recommendedName>
</protein>
<dbReference type="SUPFAM" id="SSF160940">
    <property type="entry name" value="Api92-like"/>
    <property type="match status" value="1"/>
</dbReference>
<feature type="domain" description="YubB ferredoxin-like" evidence="1">
    <location>
        <begin position="82"/>
        <end position="164"/>
    </location>
</feature>
<dbReference type="AlphaFoldDB" id="A0AAW5KP27"/>
<dbReference type="Proteomes" id="UP001206236">
    <property type="component" value="Unassembled WGS sequence"/>
</dbReference>
<dbReference type="InterPro" id="IPR041329">
    <property type="entry name" value="YubB_C"/>
</dbReference>
<sequence length="296" mass="34601">MPNHITTRIKITGDPEAVKRVLNKIKNDEFGMGTIDFEKIIPMPKNIFKGNLGVREWELYGNNNWYDWSVANWGTKWNAYGFDPNTDYSKEKELKFLTAWSAPHPVIAKLSEMFPSVKLEHEWADEDIGMNCGRHVYYDGERIEEYYPESEMDRLEFAASVLDIQLEEDCGLYLNASETEYINIEYDDEYELIELFGQPALFTNNRITDVDIPKGMYCYHIRHGDEGEFVSIEKRTEVNHAGSVVTREPIDLGEQGYISFTEETSPDFKGEIMSLYEFWEYDPEQSQTEDMEMEMK</sequence>
<evidence type="ECO:0000259" key="2">
    <source>
        <dbReference type="Pfam" id="PF18843"/>
    </source>
</evidence>
<dbReference type="Pfam" id="PF18843">
    <property type="entry name" value="LPD28"/>
    <property type="match status" value="1"/>
</dbReference>
<dbReference type="Gene3D" id="3.30.70.1270">
    <property type="entry name" value="Api92-like domains"/>
    <property type="match status" value="1"/>
</dbReference>
<evidence type="ECO:0000313" key="4">
    <source>
        <dbReference type="Proteomes" id="UP001206236"/>
    </source>
</evidence>
<name>A0AAW5KP27_9FIRM</name>
<proteinExistence type="predicted"/>
<feature type="domain" description="Large polyvalent protein associated" evidence="2">
    <location>
        <begin position="187"/>
        <end position="279"/>
    </location>
</feature>
<dbReference type="Pfam" id="PF18406">
    <property type="entry name" value="DUF1281_C"/>
    <property type="match status" value="1"/>
</dbReference>
<organism evidence="3 4">
    <name type="scientific">Ruminococcus bicirculans</name>
    <name type="common">ex Wegman et al. 2014</name>
    <dbReference type="NCBI Taxonomy" id="1160721"/>
    <lineage>
        <taxon>Bacteria</taxon>
        <taxon>Bacillati</taxon>
        <taxon>Bacillota</taxon>
        <taxon>Clostridia</taxon>
        <taxon>Eubacteriales</taxon>
        <taxon>Oscillospiraceae</taxon>
        <taxon>Ruminococcus</taxon>
    </lineage>
</organism>
<comment type="caution">
    <text evidence="3">The sequence shown here is derived from an EMBL/GenBank/DDBJ whole genome shotgun (WGS) entry which is preliminary data.</text>
</comment>
<evidence type="ECO:0008006" key="5">
    <source>
        <dbReference type="Google" id="ProtNLM"/>
    </source>
</evidence>
<accession>A0AAW5KP27</accession>
<evidence type="ECO:0000259" key="1">
    <source>
        <dbReference type="Pfam" id="PF18406"/>
    </source>
</evidence>
<dbReference type="EMBL" id="JANGCN010000058">
    <property type="protein sequence ID" value="MCQ5154355.1"/>
    <property type="molecule type" value="Genomic_DNA"/>
</dbReference>
<reference evidence="3" key="1">
    <citation type="submission" date="2022-06" db="EMBL/GenBank/DDBJ databases">
        <title>Isolation of gut microbiota from human fecal samples.</title>
        <authorList>
            <person name="Pamer E.G."/>
            <person name="Barat B."/>
            <person name="Waligurski E."/>
            <person name="Medina S."/>
            <person name="Paddock L."/>
            <person name="Mostad J."/>
        </authorList>
    </citation>
    <scope>NUCLEOTIDE SEQUENCE</scope>
    <source>
        <strain evidence="3">DFI.5.57</strain>
    </source>
</reference>
<dbReference type="RefSeq" id="WP_256322621.1">
    <property type="nucleotide sequence ID" value="NZ_JANGCN010000058.1"/>
</dbReference>
<evidence type="ECO:0000313" key="3">
    <source>
        <dbReference type="EMBL" id="MCQ5154355.1"/>
    </source>
</evidence>
<dbReference type="InterPro" id="IPR040809">
    <property type="entry name" value="LPD28"/>
</dbReference>
<gene>
    <name evidence="3" type="ORF">NE632_13750</name>
</gene>